<evidence type="ECO:0000313" key="7">
    <source>
        <dbReference type="Proteomes" id="UP000315648"/>
    </source>
</evidence>
<dbReference type="GO" id="GO:0016020">
    <property type="term" value="C:membrane"/>
    <property type="evidence" value="ECO:0007669"/>
    <property type="project" value="UniProtKB-SubCell"/>
</dbReference>
<feature type="transmembrane region" description="Helical" evidence="5">
    <location>
        <begin position="20"/>
        <end position="45"/>
    </location>
</feature>
<dbReference type="EMBL" id="VMBG01000001">
    <property type="protein sequence ID" value="TSJ77919.1"/>
    <property type="molecule type" value="Genomic_DNA"/>
</dbReference>
<organism evidence="6 7">
    <name type="scientific">Rariglobus hedericola</name>
    <dbReference type="NCBI Taxonomy" id="2597822"/>
    <lineage>
        <taxon>Bacteria</taxon>
        <taxon>Pseudomonadati</taxon>
        <taxon>Verrucomicrobiota</taxon>
        <taxon>Opitutia</taxon>
        <taxon>Opitutales</taxon>
        <taxon>Opitutaceae</taxon>
        <taxon>Rariglobus</taxon>
    </lineage>
</organism>
<evidence type="ECO:0000313" key="6">
    <source>
        <dbReference type="EMBL" id="TSJ77919.1"/>
    </source>
</evidence>
<comment type="subcellular location">
    <subcellularLocation>
        <location evidence="1">Membrane</location>
        <topology evidence="1">Multi-pass membrane protein</topology>
    </subcellularLocation>
</comment>
<gene>
    <name evidence="6" type="ORF">FPL22_01000</name>
</gene>
<evidence type="ECO:0000256" key="3">
    <source>
        <dbReference type="ARBA" id="ARBA00022989"/>
    </source>
</evidence>
<feature type="transmembrane region" description="Helical" evidence="5">
    <location>
        <begin position="57"/>
        <end position="79"/>
    </location>
</feature>
<dbReference type="InterPro" id="IPR035906">
    <property type="entry name" value="MetI-like_sf"/>
</dbReference>
<keyword evidence="7" id="KW-1185">Reference proteome</keyword>
<dbReference type="Proteomes" id="UP000315648">
    <property type="component" value="Unassembled WGS sequence"/>
</dbReference>
<keyword evidence="3 5" id="KW-1133">Transmembrane helix</keyword>
<evidence type="ECO:0000256" key="5">
    <source>
        <dbReference type="SAM" id="Phobius"/>
    </source>
</evidence>
<comment type="caution">
    <text evidence="6">The sequence shown here is derived from an EMBL/GenBank/DDBJ whole genome shotgun (WGS) entry which is preliminary data.</text>
</comment>
<evidence type="ECO:0000256" key="2">
    <source>
        <dbReference type="ARBA" id="ARBA00022692"/>
    </source>
</evidence>
<evidence type="ECO:0000256" key="1">
    <source>
        <dbReference type="ARBA" id="ARBA00004141"/>
    </source>
</evidence>
<name>A0A556QMP9_9BACT</name>
<evidence type="ECO:0000256" key="4">
    <source>
        <dbReference type="ARBA" id="ARBA00023136"/>
    </source>
</evidence>
<sequence>MNNELEITWPRVLRVWWAYLWRSLIAMLVAMILGGIAGFIIGFCMGMAGVPTRTIQFVTAPIGALIGLGISIFPIKMILGKNFGKFRLVLVETSAAEPPALPQS</sequence>
<reference evidence="6 7" key="1">
    <citation type="submission" date="2019-07" db="EMBL/GenBank/DDBJ databases">
        <title>Description of 53C-WASEF.</title>
        <authorList>
            <person name="Pitt A."/>
            <person name="Hahn M.W."/>
        </authorList>
    </citation>
    <scope>NUCLEOTIDE SEQUENCE [LARGE SCALE GENOMIC DNA]</scope>
    <source>
        <strain evidence="6 7">53C-WASEF</strain>
    </source>
</reference>
<dbReference type="OrthoDB" id="9812349at2"/>
<keyword evidence="4 5" id="KW-0472">Membrane</keyword>
<dbReference type="SUPFAM" id="SSF161098">
    <property type="entry name" value="MetI-like"/>
    <property type="match status" value="1"/>
</dbReference>
<proteinExistence type="predicted"/>
<accession>A0A556QMP9</accession>
<dbReference type="RefSeq" id="WP_144228261.1">
    <property type="nucleotide sequence ID" value="NZ_CBCRVV010000001.1"/>
</dbReference>
<dbReference type="AlphaFoldDB" id="A0A556QMP9"/>
<protein>
    <submittedName>
        <fullName evidence="6">Uncharacterized protein</fullName>
    </submittedName>
</protein>
<keyword evidence="2 5" id="KW-0812">Transmembrane</keyword>